<dbReference type="AlphaFoldDB" id="A0AAD3THD2"/>
<dbReference type="EMBL" id="BSYO01000036">
    <property type="protein sequence ID" value="GMH29497.1"/>
    <property type="molecule type" value="Genomic_DNA"/>
</dbReference>
<evidence type="ECO:0000313" key="3">
    <source>
        <dbReference type="Proteomes" id="UP001279734"/>
    </source>
</evidence>
<keyword evidence="3" id="KW-1185">Reference proteome</keyword>
<keyword evidence="1" id="KW-1133">Transmembrane helix</keyword>
<feature type="transmembrane region" description="Helical" evidence="1">
    <location>
        <begin position="279"/>
        <end position="300"/>
    </location>
</feature>
<organism evidence="2 3">
    <name type="scientific">Nepenthes gracilis</name>
    <name type="common">Slender pitcher plant</name>
    <dbReference type="NCBI Taxonomy" id="150966"/>
    <lineage>
        <taxon>Eukaryota</taxon>
        <taxon>Viridiplantae</taxon>
        <taxon>Streptophyta</taxon>
        <taxon>Embryophyta</taxon>
        <taxon>Tracheophyta</taxon>
        <taxon>Spermatophyta</taxon>
        <taxon>Magnoliopsida</taxon>
        <taxon>eudicotyledons</taxon>
        <taxon>Gunneridae</taxon>
        <taxon>Pentapetalae</taxon>
        <taxon>Caryophyllales</taxon>
        <taxon>Nepenthaceae</taxon>
        <taxon>Nepenthes</taxon>
    </lineage>
</organism>
<protein>
    <recommendedName>
        <fullName evidence="4">Transmembrane protein</fullName>
    </recommendedName>
</protein>
<dbReference type="Proteomes" id="UP001279734">
    <property type="component" value="Unassembled WGS sequence"/>
</dbReference>
<name>A0AAD3THD2_NEPGR</name>
<feature type="transmembrane region" description="Helical" evidence="1">
    <location>
        <begin position="129"/>
        <end position="151"/>
    </location>
</feature>
<keyword evidence="1" id="KW-0472">Membrane</keyword>
<keyword evidence="1" id="KW-0812">Transmembrane</keyword>
<proteinExistence type="predicted"/>
<evidence type="ECO:0000313" key="2">
    <source>
        <dbReference type="EMBL" id="GMH29497.1"/>
    </source>
</evidence>
<evidence type="ECO:0008006" key="4">
    <source>
        <dbReference type="Google" id="ProtNLM"/>
    </source>
</evidence>
<feature type="transmembrane region" description="Helical" evidence="1">
    <location>
        <begin position="201"/>
        <end position="217"/>
    </location>
</feature>
<feature type="transmembrane region" description="Helical" evidence="1">
    <location>
        <begin position="34"/>
        <end position="53"/>
    </location>
</feature>
<gene>
    <name evidence="2" type="ORF">Nepgr_031340</name>
</gene>
<reference evidence="2" key="1">
    <citation type="submission" date="2023-05" db="EMBL/GenBank/DDBJ databases">
        <title>Nepenthes gracilis genome sequencing.</title>
        <authorList>
            <person name="Fukushima K."/>
        </authorList>
    </citation>
    <scope>NUCLEOTIDE SEQUENCE</scope>
    <source>
        <strain evidence="2">SING2019-196</strain>
    </source>
</reference>
<comment type="caution">
    <text evidence="2">The sequence shown here is derived from an EMBL/GenBank/DDBJ whole genome shotgun (WGS) entry which is preliminary data.</text>
</comment>
<sequence>MVLLRQFPNWLGDAALLLRSYLKGPLCFGLALPVWWRLVLVLMNSWFLLLGYLHPSVLAANMLGNSHAAAALIDFVCFPWLNLQYHLAVAAVSRLEACCGCLERGLANADLLLVNLELRNHSGKADQEYLLPIRGLAGLFGWLLGLYVGVLDSCWIRIGLSAGLGVERSSASPWAHADAAISVLLLQMLSSVMAKADAEDLIAAGVWLLALWANWVWTVDVFGSRWLNCSENCYGYYLALSLVAACCGGDSLTPASAIDAGQVLLVLLERFPCFSLISWRLLFAAGGVPSVLMTLLAAGADLGDLDVLPWLFVTWLYEGWDLLCCCWTL</sequence>
<accession>A0AAD3THD2</accession>
<evidence type="ECO:0000256" key="1">
    <source>
        <dbReference type="SAM" id="Phobius"/>
    </source>
</evidence>